<keyword evidence="2" id="KW-1185">Reference proteome</keyword>
<dbReference type="EMBL" id="BAABKQ010000001">
    <property type="protein sequence ID" value="GAA4818957.1"/>
    <property type="molecule type" value="Genomic_DNA"/>
</dbReference>
<dbReference type="Proteomes" id="UP001500839">
    <property type="component" value="Unassembled WGS sequence"/>
</dbReference>
<gene>
    <name evidence="1" type="ORF">GCM10023353_27960</name>
</gene>
<evidence type="ECO:0000313" key="2">
    <source>
        <dbReference type="Proteomes" id="UP001500839"/>
    </source>
</evidence>
<evidence type="ECO:0000313" key="1">
    <source>
        <dbReference type="EMBL" id="GAA4818957.1"/>
    </source>
</evidence>
<evidence type="ECO:0008006" key="3">
    <source>
        <dbReference type="Google" id="ProtNLM"/>
    </source>
</evidence>
<accession>A0ABP9D0R4</accession>
<protein>
    <recommendedName>
        <fullName evidence="3">ESX-1 secretion-associated protein</fullName>
    </recommendedName>
</protein>
<sequence>MTDSTDELVITQDAVDTIAGAYERAADELDDLADNFSRNYSRRPWGTLGSILQLQQLYLDLAVGDEGSATARLHEFADAARDLAAWVRSAAADLLEVDAGTADSLAIHGTESSPAE</sequence>
<comment type="caution">
    <text evidence="1">The sequence shown here is derived from an EMBL/GenBank/DDBJ whole genome shotgun (WGS) entry which is preliminary data.</text>
</comment>
<dbReference type="RefSeq" id="WP_200175271.1">
    <property type="nucleotide sequence ID" value="NZ_BAABKQ010000001.1"/>
</dbReference>
<name>A0ABP9D0R4_9ACTN</name>
<organism evidence="1 2">
    <name type="scientific">Tomitella cavernea</name>
    <dbReference type="NCBI Taxonomy" id="1387982"/>
    <lineage>
        <taxon>Bacteria</taxon>
        <taxon>Bacillati</taxon>
        <taxon>Actinomycetota</taxon>
        <taxon>Actinomycetes</taxon>
        <taxon>Mycobacteriales</taxon>
        <taxon>Tomitella</taxon>
    </lineage>
</organism>
<reference evidence="2" key="1">
    <citation type="journal article" date="2019" name="Int. J. Syst. Evol. Microbiol.">
        <title>The Global Catalogue of Microorganisms (GCM) 10K type strain sequencing project: providing services to taxonomists for standard genome sequencing and annotation.</title>
        <authorList>
            <consortium name="The Broad Institute Genomics Platform"/>
            <consortium name="The Broad Institute Genome Sequencing Center for Infectious Disease"/>
            <person name="Wu L."/>
            <person name="Ma J."/>
        </authorList>
    </citation>
    <scope>NUCLEOTIDE SEQUENCE [LARGE SCALE GENOMIC DNA]</scope>
    <source>
        <strain evidence="2">JCM 18542</strain>
    </source>
</reference>
<proteinExistence type="predicted"/>